<dbReference type="Proteomes" id="UP001217918">
    <property type="component" value="Unassembled WGS sequence"/>
</dbReference>
<keyword evidence="2" id="KW-0732">Signal</keyword>
<organism evidence="3 4">
    <name type="scientific">Phyllachora maydis</name>
    <dbReference type="NCBI Taxonomy" id="1825666"/>
    <lineage>
        <taxon>Eukaryota</taxon>
        <taxon>Fungi</taxon>
        <taxon>Dikarya</taxon>
        <taxon>Ascomycota</taxon>
        <taxon>Pezizomycotina</taxon>
        <taxon>Sordariomycetes</taxon>
        <taxon>Sordariomycetidae</taxon>
        <taxon>Phyllachorales</taxon>
        <taxon>Phyllachoraceae</taxon>
        <taxon>Phyllachora</taxon>
    </lineage>
</organism>
<feature type="compositionally biased region" description="Acidic residues" evidence="1">
    <location>
        <begin position="89"/>
        <end position="105"/>
    </location>
</feature>
<keyword evidence="4" id="KW-1185">Reference proteome</keyword>
<feature type="chain" id="PRO_5041916021" evidence="2">
    <location>
        <begin position="22"/>
        <end position="125"/>
    </location>
</feature>
<evidence type="ECO:0000313" key="4">
    <source>
        <dbReference type="Proteomes" id="UP001217918"/>
    </source>
</evidence>
<proteinExistence type="predicted"/>
<protein>
    <submittedName>
        <fullName evidence="3">Uncharacterized protein</fullName>
    </submittedName>
</protein>
<dbReference type="AlphaFoldDB" id="A0AAD9HXX9"/>
<comment type="caution">
    <text evidence="3">The sequence shown here is derived from an EMBL/GenBank/DDBJ whole genome shotgun (WGS) entry which is preliminary data.</text>
</comment>
<dbReference type="EMBL" id="JAQQPM010000001">
    <property type="protein sequence ID" value="KAK2067461.1"/>
    <property type="molecule type" value="Genomic_DNA"/>
</dbReference>
<gene>
    <name evidence="3" type="ORF">P8C59_001201</name>
</gene>
<feature type="signal peptide" evidence="2">
    <location>
        <begin position="1"/>
        <end position="21"/>
    </location>
</feature>
<evidence type="ECO:0000256" key="2">
    <source>
        <dbReference type="SAM" id="SignalP"/>
    </source>
</evidence>
<feature type="region of interest" description="Disordered" evidence="1">
    <location>
        <begin position="82"/>
        <end position="113"/>
    </location>
</feature>
<evidence type="ECO:0000256" key="1">
    <source>
        <dbReference type="SAM" id="MobiDB-lite"/>
    </source>
</evidence>
<reference evidence="3" key="1">
    <citation type="journal article" date="2023" name="Mol. Plant Microbe Interact.">
        <title>Elucidating the Obligate Nature and Biological Capacity of an Invasive Fungal Corn Pathogen.</title>
        <authorList>
            <person name="MacCready J.S."/>
            <person name="Roggenkamp E.M."/>
            <person name="Gdanetz K."/>
            <person name="Chilvers M.I."/>
        </authorList>
    </citation>
    <scope>NUCLEOTIDE SEQUENCE</scope>
    <source>
        <strain evidence="3">PM02</strain>
    </source>
</reference>
<accession>A0AAD9HXX9</accession>
<sequence>MAVSAIVIVDLLLTPAADTTAAKPAKPANAAAIPTTAANTTITAKAAAAKPTSAATTAIAVINNINDTIPSTVFTLYAKAEAKAKEEKEEGEEEEDKEVVEEEEDIGGRGKEDEEIKPIARYFLA</sequence>
<evidence type="ECO:0000313" key="3">
    <source>
        <dbReference type="EMBL" id="KAK2067461.1"/>
    </source>
</evidence>
<name>A0AAD9HXX9_9PEZI</name>